<dbReference type="KEGG" id="plei:Q9312_12735"/>
<dbReference type="Proteomes" id="UP001239782">
    <property type="component" value="Chromosome"/>
</dbReference>
<evidence type="ECO:0000313" key="3">
    <source>
        <dbReference type="Proteomes" id="UP001239782"/>
    </source>
</evidence>
<keyword evidence="1" id="KW-0732">Signal</keyword>
<dbReference type="SUPFAM" id="SSF52833">
    <property type="entry name" value="Thioredoxin-like"/>
    <property type="match status" value="1"/>
</dbReference>
<feature type="chain" id="PRO_5041428801" evidence="1">
    <location>
        <begin position="27"/>
        <end position="186"/>
    </location>
</feature>
<dbReference type="AlphaFoldDB" id="A0AA51RRB6"/>
<dbReference type="Gene3D" id="3.40.30.10">
    <property type="entry name" value="Glutaredoxin"/>
    <property type="match status" value="1"/>
</dbReference>
<dbReference type="InterPro" id="IPR036249">
    <property type="entry name" value="Thioredoxin-like_sf"/>
</dbReference>
<dbReference type="PROSITE" id="PS51257">
    <property type="entry name" value="PROKAR_LIPOPROTEIN"/>
    <property type="match status" value="1"/>
</dbReference>
<dbReference type="EMBL" id="CP133548">
    <property type="protein sequence ID" value="WMS86084.1"/>
    <property type="molecule type" value="Genomic_DNA"/>
</dbReference>
<reference evidence="2 3" key="1">
    <citation type="submission" date="2023-08" db="EMBL/GenBank/DDBJ databases">
        <title>Pleionea litopenaei sp. nov., isolated from stomach of juvenile Litopenaeus vannamei.</title>
        <authorList>
            <person name="Rho A.M."/>
            <person name="Hwang C.Y."/>
        </authorList>
    </citation>
    <scope>NUCLEOTIDE SEQUENCE [LARGE SCALE GENOMIC DNA]</scope>
    <source>
        <strain evidence="2 3">HL-JVS1</strain>
    </source>
</reference>
<proteinExistence type="predicted"/>
<dbReference type="RefSeq" id="WP_309201235.1">
    <property type="nucleotide sequence ID" value="NZ_CP133548.1"/>
</dbReference>
<evidence type="ECO:0000256" key="1">
    <source>
        <dbReference type="SAM" id="SignalP"/>
    </source>
</evidence>
<accession>A0AA51RRB6</accession>
<gene>
    <name evidence="2" type="ORF">Q9312_12735</name>
</gene>
<sequence>MKILTTLFYVLLLSISFGCQSVHVQAGKPPEHLAKETASNKGSISSGERYLTADQLLKKYGKFQSKYQEYTPSEEAIVRLRSIKQPLTLWLVYGTWCHDSEREVPLIIKLLKQANNPNLTLHLVDVGYDKKIKGELGQSLKIRYTPTLIVTGESKHELLRIVERPHLTWDQDIAQAANIAASMVAN</sequence>
<name>A0AA51RRB6_9GAMM</name>
<protein>
    <submittedName>
        <fullName evidence="2">Thioredoxin family protein</fullName>
    </submittedName>
</protein>
<dbReference type="Pfam" id="PF14595">
    <property type="entry name" value="Thioredoxin_9"/>
    <property type="match status" value="1"/>
</dbReference>
<evidence type="ECO:0000313" key="2">
    <source>
        <dbReference type="EMBL" id="WMS86084.1"/>
    </source>
</evidence>
<keyword evidence="3" id="KW-1185">Reference proteome</keyword>
<feature type="signal peptide" evidence="1">
    <location>
        <begin position="1"/>
        <end position="26"/>
    </location>
</feature>
<organism evidence="2 3">
    <name type="scientific">Pleionea litopenaei</name>
    <dbReference type="NCBI Taxonomy" id="3070815"/>
    <lineage>
        <taxon>Bacteria</taxon>
        <taxon>Pseudomonadati</taxon>
        <taxon>Pseudomonadota</taxon>
        <taxon>Gammaproteobacteria</taxon>
        <taxon>Oceanospirillales</taxon>
        <taxon>Pleioneaceae</taxon>
        <taxon>Pleionea</taxon>
    </lineage>
</organism>